<sequence>MVESALRVLSAAYALSDLETWEYEIADKVESFIRRDRQGRLGLATCPPTLESRLSTTRLGWITLLSTLSPTLVLTSAFLDQKSDLVKVERMMDGALLEVKYSSAVAGTESVFPDPKKFDLDCWLGKKGKELQPYFATLSAGSRNCIGRSISYPEQIVLLASVVHRYGFAFPNTEWEQERCETTNLMPGLVPLKSWKGTGVADGTSVNEKKALAGMCRGA</sequence>
<dbReference type="SUPFAM" id="SSF48264">
    <property type="entry name" value="Cytochrome P450"/>
    <property type="match status" value="1"/>
</dbReference>
<name>A0A553HVZ6_9PEZI</name>
<dbReference type="EMBL" id="VFLP01000039">
    <property type="protein sequence ID" value="TRX92107.1"/>
    <property type="molecule type" value="Genomic_DNA"/>
</dbReference>
<dbReference type="GO" id="GO:0016705">
    <property type="term" value="F:oxidoreductase activity, acting on paired donors, with incorporation or reduction of molecular oxygen"/>
    <property type="evidence" value="ECO:0007669"/>
    <property type="project" value="InterPro"/>
</dbReference>
<dbReference type="GO" id="GO:0004497">
    <property type="term" value="F:monooxygenase activity"/>
    <property type="evidence" value="ECO:0007669"/>
    <property type="project" value="InterPro"/>
</dbReference>
<comment type="caution">
    <text evidence="1">The sequence shown here is derived from an EMBL/GenBank/DDBJ whole genome shotgun (WGS) entry which is preliminary data.</text>
</comment>
<gene>
    <name evidence="1" type="ORF">FHL15_006974</name>
</gene>
<dbReference type="AlphaFoldDB" id="A0A553HVZ6"/>
<dbReference type="Gene3D" id="1.10.630.10">
    <property type="entry name" value="Cytochrome P450"/>
    <property type="match status" value="1"/>
</dbReference>
<dbReference type="Proteomes" id="UP000319160">
    <property type="component" value="Unassembled WGS sequence"/>
</dbReference>
<dbReference type="GO" id="GO:0005506">
    <property type="term" value="F:iron ion binding"/>
    <property type="evidence" value="ECO:0007669"/>
    <property type="project" value="InterPro"/>
</dbReference>
<reference evidence="2" key="1">
    <citation type="submission" date="2019-06" db="EMBL/GenBank/DDBJ databases">
        <title>Draft genome sequence of the griseofulvin-producing fungus Xylaria cubensis strain G536.</title>
        <authorList>
            <person name="Mead M.E."/>
            <person name="Raja H.A."/>
            <person name="Steenwyk J.L."/>
            <person name="Knowles S.L."/>
            <person name="Oberlies N.H."/>
            <person name="Rokas A."/>
        </authorList>
    </citation>
    <scope>NUCLEOTIDE SEQUENCE [LARGE SCALE GENOMIC DNA]</scope>
    <source>
        <strain evidence="2">G536</strain>
    </source>
</reference>
<organism evidence="1 2">
    <name type="scientific">Xylaria flabelliformis</name>
    <dbReference type="NCBI Taxonomy" id="2512241"/>
    <lineage>
        <taxon>Eukaryota</taxon>
        <taxon>Fungi</taxon>
        <taxon>Dikarya</taxon>
        <taxon>Ascomycota</taxon>
        <taxon>Pezizomycotina</taxon>
        <taxon>Sordariomycetes</taxon>
        <taxon>Xylariomycetidae</taxon>
        <taxon>Xylariales</taxon>
        <taxon>Xylariaceae</taxon>
        <taxon>Xylaria</taxon>
    </lineage>
</organism>
<dbReference type="InterPro" id="IPR036396">
    <property type="entry name" value="Cyt_P450_sf"/>
</dbReference>
<evidence type="ECO:0008006" key="3">
    <source>
        <dbReference type="Google" id="ProtNLM"/>
    </source>
</evidence>
<dbReference type="GO" id="GO:0020037">
    <property type="term" value="F:heme binding"/>
    <property type="evidence" value="ECO:0007669"/>
    <property type="project" value="InterPro"/>
</dbReference>
<proteinExistence type="predicted"/>
<keyword evidence="2" id="KW-1185">Reference proteome</keyword>
<dbReference type="OrthoDB" id="2789670at2759"/>
<accession>A0A553HVZ6</accession>
<dbReference type="STRING" id="2512241.A0A553HVZ6"/>
<dbReference type="Pfam" id="PF00067">
    <property type="entry name" value="p450"/>
    <property type="match status" value="1"/>
</dbReference>
<evidence type="ECO:0000313" key="1">
    <source>
        <dbReference type="EMBL" id="TRX92107.1"/>
    </source>
</evidence>
<dbReference type="InterPro" id="IPR001128">
    <property type="entry name" value="Cyt_P450"/>
</dbReference>
<evidence type="ECO:0000313" key="2">
    <source>
        <dbReference type="Proteomes" id="UP000319160"/>
    </source>
</evidence>
<protein>
    <recommendedName>
        <fullName evidence="3">Cytochrome P450</fullName>
    </recommendedName>
</protein>